<dbReference type="Pfam" id="PF03473">
    <property type="entry name" value="MOSC"/>
    <property type="match status" value="1"/>
</dbReference>
<dbReference type="AlphaFoldDB" id="A0A395SYR2"/>
<dbReference type="SUPFAM" id="SSF141673">
    <property type="entry name" value="MOSC N-terminal domain-like"/>
    <property type="match status" value="1"/>
</dbReference>
<organism evidence="3 4">
    <name type="scientific">Fusarium longipes</name>
    <dbReference type="NCBI Taxonomy" id="694270"/>
    <lineage>
        <taxon>Eukaryota</taxon>
        <taxon>Fungi</taxon>
        <taxon>Dikarya</taxon>
        <taxon>Ascomycota</taxon>
        <taxon>Pezizomycotina</taxon>
        <taxon>Sordariomycetes</taxon>
        <taxon>Hypocreomycetidae</taxon>
        <taxon>Hypocreales</taxon>
        <taxon>Nectriaceae</taxon>
        <taxon>Fusarium</taxon>
    </lineage>
</organism>
<dbReference type="EMBL" id="PXOG01000091">
    <property type="protein sequence ID" value="RGP77578.1"/>
    <property type="molecule type" value="Genomic_DNA"/>
</dbReference>
<dbReference type="InterPro" id="IPR005302">
    <property type="entry name" value="MoCF_Sase_C"/>
</dbReference>
<gene>
    <name evidence="3" type="ORF">FLONG3_4363</name>
</gene>
<dbReference type="InterPro" id="IPR011037">
    <property type="entry name" value="Pyrv_Knase-like_insert_dom_sf"/>
</dbReference>
<evidence type="ECO:0000256" key="1">
    <source>
        <dbReference type="SAM" id="Phobius"/>
    </source>
</evidence>
<keyword evidence="4" id="KW-1185">Reference proteome</keyword>
<feature type="transmembrane region" description="Helical" evidence="1">
    <location>
        <begin position="351"/>
        <end position="372"/>
    </location>
</feature>
<dbReference type="Pfam" id="PF03476">
    <property type="entry name" value="MOSC_N"/>
    <property type="match status" value="1"/>
</dbReference>
<comment type="caution">
    <text evidence="3">The sequence shown here is derived from an EMBL/GenBank/DDBJ whole genome shotgun (WGS) entry which is preliminary data.</text>
</comment>
<evidence type="ECO:0000259" key="2">
    <source>
        <dbReference type="PROSITE" id="PS51340"/>
    </source>
</evidence>
<keyword evidence="1" id="KW-0472">Membrane</keyword>
<reference evidence="3 4" key="1">
    <citation type="journal article" date="2018" name="PLoS Pathog.">
        <title>Evolution of structural diversity of trichothecenes, a family of toxins produced by plant pathogenic and entomopathogenic fungi.</title>
        <authorList>
            <person name="Proctor R.H."/>
            <person name="McCormick S.P."/>
            <person name="Kim H.S."/>
            <person name="Cardoza R.E."/>
            <person name="Stanley A.M."/>
            <person name="Lindo L."/>
            <person name="Kelly A."/>
            <person name="Brown D.W."/>
            <person name="Lee T."/>
            <person name="Vaughan M.M."/>
            <person name="Alexander N.J."/>
            <person name="Busman M."/>
            <person name="Gutierrez S."/>
        </authorList>
    </citation>
    <scope>NUCLEOTIDE SEQUENCE [LARGE SCALE GENOMIC DNA]</scope>
    <source>
        <strain evidence="3 4">NRRL 20695</strain>
    </source>
</reference>
<evidence type="ECO:0000313" key="4">
    <source>
        <dbReference type="Proteomes" id="UP000266234"/>
    </source>
</evidence>
<name>A0A395SYR2_9HYPO</name>
<accession>A0A395SYR2</accession>
<dbReference type="InterPro" id="IPR005303">
    <property type="entry name" value="MOCOS_middle"/>
</dbReference>
<dbReference type="SUPFAM" id="SSF50800">
    <property type="entry name" value="PK beta-barrel domain-like"/>
    <property type="match status" value="1"/>
</dbReference>
<keyword evidence="1" id="KW-0812">Transmembrane</keyword>
<protein>
    <recommendedName>
        <fullName evidence="2">MOSC domain-containing protein</fullName>
    </recommendedName>
</protein>
<evidence type="ECO:0000313" key="3">
    <source>
        <dbReference type="EMBL" id="RGP77578.1"/>
    </source>
</evidence>
<dbReference type="STRING" id="694270.A0A395SYR2"/>
<dbReference type="GO" id="GO:0030151">
    <property type="term" value="F:molybdenum ion binding"/>
    <property type="evidence" value="ECO:0007669"/>
    <property type="project" value="InterPro"/>
</dbReference>
<dbReference type="PANTHER" id="PTHR14237">
    <property type="entry name" value="MOLYBDOPTERIN COFACTOR SULFURASE MOSC"/>
    <property type="match status" value="1"/>
</dbReference>
<dbReference type="PROSITE" id="PS51340">
    <property type="entry name" value="MOSC"/>
    <property type="match status" value="1"/>
</dbReference>
<dbReference type="GO" id="GO:0003824">
    <property type="term" value="F:catalytic activity"/>
    <property type="evidence" value="ECO:0007669"/>
    <property type="project" value="InterPro"/>
</dbReference>
<keyword evidence="1" id="KW-1133">Transmembrane helix</keyword>
<sequence>MKVTQLWYYPIKGIRGVQVQSARLGPQGLQYDRRFMLCKIKESGELVKIQLSGHPECSLFEPEVIGDKIRVKYLTPKDPLVPWKTEQDTILEIPIEPETNKLDKADINLHQSRVVAYRMGAEYDAWFTACFGFDAALIYIGDGRRPVLGTFSPKVQNAPPSWTSVPFSYLFGNKVSSAEEDWITFSDCAPYLVATEESLNNVRARLSTSDVDMTAMRPNIVLDGETAWDEDFWAQLVFSGAHVIDLTKNCNRCTSLNVDYKTGRTAEGERGTVLKKLMSDRRVDTGMKYSPVFGRYGFLTSKSDGNAIVSIGDSVEVTARQTERSVWDWPLGDSKIARYYRPSDTNPNLSIVLSFWLTAAALLGLLPCWLLLS</sequence>
<dbReference type="OrthoDB" id="17255at2759"/>
<proteinExistence type="predicted"/>
<dbReference type="GO" id="GO:0030170">
    <property type="term" value="F:pyridoxal phosphate binding"/>
    <property type="evidence" value="ECO:0007669"/>
    <property type="project" value="InterPro"/>
</dbReference>
<feature type="domain" description="MOSC" evidence="2">
    <location>
        <begin position="163"/>
        <end position="318"/>
    </location>
</feature>
<dbReference type="Proteomes" id="UP000266234">
    <property type="component" value="Unassembled WGS sequence"/>
</dbReference>
<dbReference type="PANTHER" id="PTHR14237:SF34">
    <property type="entry name" value="MOSC DOMAIN PROTEIN (AFU_ORTHOLOGUE AFUA_2G07820)"/>
    <property type="match status" value="1"/>
</dbReference>